<organism evidence="2 3">
    <name type="scientific">Micromonospora siamensis</name>
    <dbReference type="NCBI Taxonomy" id="299152"/>
    <lineage>
        <taxon>Bacteria</taxon>
        <taxon>Bacillati</taxon>
        <taxon>Actinomycetota</taxon>
        <taxon>Actinomycetes</taxon>
        <taxon>Micromonosporales</taxon>
        <taxon>Micromonosporaceae</taxon>
        <taxon>Micromonospora</taxon>
    </lineage>
</organism>
<keyword evidence="2" id="KW-0418">Kinase</keyword>
<protein>
    <submittedName>
        <fullName evidence="2">Predicted kinase, aminoglycoside phosphotransferase (APT) family</fullName>
    </submittedName>
</protein>
<dbReference type="GO" id="GO:0016301">
    <property type="term" value="F:kinase activity"/>
    <property type="evidence" value="ECO:0007669"/>
    <property type="project" value="UniProtKB-KW"/>
</dbReference>
<dbReference type="Pfam" id="PF01636">
    <property type="entry name" value="APH"/>
    <property type="match status" value="1"/>
</dbReference>
<dbReference type="InterPro" id="IPR002575">
    <property type="entry name" value="Aminoglycoside_PTrfase"/>
</dbReference>
<dbReference type="SUPFAM" id="SSF56112">
    <property type="entry name" value="Protein kinase-like (PK-like)"/>
    <property type="match status" value="1"/>
</dbReference>
<name>A0A1C5HAD9_9ACTN</name>
<dbReference type="Gene3D" id="3.30.200.20">
    <property type="entry name" value="Phosphorylase Kinase, domain 1"/>
    <property type="match status" value="1"/>
</dbReference>
<keyword evidence="2" id="KW-0808">Transferase</keyword>
<evidence type="ECO:0000313" key="3">
    <source>
        <dbReference type="Proteomes" id="UP000198210"/>
    </source>
</evidence>
<evidence type="ECO:0000313" key="2">
    <source>
        <dbReference type="EMBL" id="SCG42989.1"/>
    </source>
</evidence>
<dbReference type="PANTHER" id="PTHR21310:SF42">
    <property type="entry name" value="BIFUNCTIONAL AAC_APH"/>
    <property type="match status" value="1"/>
</dbReference>
<dbReference type="PANTHER" id="PTHR21310">
    <property type="entry name" value="AMINOGLYCOSIDE PHOSPHOTRANSFERASE-RELATED-RELATED"/>
    <property type="match status" value="1"/>
</dbReference>
<dbReference type="AlphaFoldDB" id="A0A1C5HAD9"/>
<reference evidence="2 3" key="1">
    <citation type="submission" date="2016-06" db="EMBL/GenBank/DDBJ databases">
        <authorList>
            <person name="Kjaerup R.B."/>
            <person name="Dalgaard T.S."/>
            <person name="Juul-Madsen H.R."/>
        </authorList>
    </citation>
    <scope>NUCLEOTIDE SEQUENCE [LARGE SCALE GENOMIC DNA]</scope>
    <source>
        <strain evidence="2 3">DSM 45097</strain>
    </source>
</reference>
<accession>A0A1C5HAD9</accession>
<gene>
    <name evidence="2" type="ORF">GA0074704_1349</name>
</gene>
<dbReference type="RefSeq" id="WP_088969691.1">
    <property type="nucleotide sequence ID" value="NZ_JBHLYF010000014.1"/>
</dbReference>
<dbReference type="InterPro" id="IPR051678">
    <property type="entry name" value="AGP_Transferase"/>
</dbReference>
<feature type="domain" description="Aminoglycoside phosphotransferase" evidence="1">
    <location>
        <begin position="36"/>
        <end position="254"/>
    </location>
</feature>
<evidence type="ECO:0000259" key="1">
    <source>
        <dbReference type="Pfam" id="PF01636"/>
    </source>
</evidence>
<dbReference type="EMBL" id="LT607751">
    <property type="protein sequence ID" value="SCG42989.1"/>
    <property type="molecule type" value="Genomic_DNA"/>
</dbReference>
<sequence>MAMHADQLDLTAETVRRLVDDQFPQWRHLPLHQVDSDGTVNAIFRIGDELAARFPLRAEDPTEVRAWLVAEADAAAELAACSPVPAPSPVALGEPGYGYPLSWAVQTWVPGRVASVEDPGGSLAFARDLAALIRTLRTVDTRGRRFSGGGRGGELPAHDDWLALCFDRSEGLVDVPRLRRLWAELRTLPSAGPDVMSHKDLIPGNVLVGDGRLVGVLDGGGFGPADPGLDLVGAWHLLDRPARDEFARTLGCGDVEWGRGMAWALQQAMGLVWYYAETNVAMSRLGRRTVDRLLAAN</sequence>
<dbReference type="InterPro" id="IPR011009">
    <property type="entry name" value="Kinase-like_dom_sf"/>
</dbReference>
<dbReference type="Proteomes" id="UP000198210">
    <property type="component" value="Chromosome I"/>
</dbReference>
<dbReference type="Gene3D" id="3.90.1200.10">
    <property type="match status" value="1"/>
</dbReference>
<keyword evidence="3" id="KW-1185">Reference proteome</keyword>
<proteinExistence type="predicted"/>